<proteinExistence type="predicted"/>
<comment type="caution">
    <text evidence="2">The sequence shown here is derived from an EMBL/GenBank/DDBJ whole genome shotgun (WGS) entry which is preliminary data.</text>
</comment>
<accession>A0ABQ3MRZ1</accession>
<dbReference type="RefSeq" id="WP_191304933.1">
    <property type="nucleotide sequence ID" value="NZ_BNAR01000022.1"/>
</dbReference>
<feature type="domain" description="Helix-turn-helix" evidence="1">
    <location>
        <begin position="8"/>
        <end position="56"/>
    </location>
</feature>
<dbReference type="InterPro" id="IPR009061">
    <property type="entry name" value="DNA-bd_dom_put_sf"/>
</dbReference>
<sequence>MSENKLWSIDEVSAFLDVPKQTLYQWRTKHYGPTGRKVGKYVRYDPEVVMAWFNAQPEAA</sequence>
<gene>
    <name evidence="2" type="ORF">GCM10017774_83270</name>
</gene>
<dbReference type="Gene3D" id="1.10.1660.10">
    <property type="match status" value="1"/>
</dbReference>
<evidence type="ECO:0000313" key="3">
    <source>
        <dbReference type="Proteomes" id="UP000605568"/>
    </source>
</evidence>
<dbReference type="Proteomes" id="UP000605568">
    <property type="component" value="Unassembled WGS sequence"/>
</dbReference>
<evidence type="ECO:0000259" key="1">
    <source>
        <dbReference type="Pfam" id="PF12728"/>
    </source>
</evidence>
<dbReference type="EMBL" id="BNAR01000022">
    <property type="protein sequence ID" value="GHH59832.1"/>
    <property type="molecule type" value="Genomic_DNA"/>
</dbReference>
<organism evidence="2 3">
    <name type="scientific">Lentzea cavernae</name>
    <dbReference type="NCBI Taxonomy" id="2020703"/>
    <lineage>
        <taxon>Bacteria</taxon>
        <taxon>Bacillati</taxon>
        <taxon>Actinomycetota</taxon>
        <taxon>Actinomycetes</taxon>
        <taxon>Pseudonocardiales</taxon>
        <taxon>Pseudonocardiaceae</taxon>
        <taxon>Lentzea</taxon>
    </lineage>
</organism>
<name>A0ABQ3MRZ1_9PSEU</name>
<protein>
    <submittedName>
        <fullName evidence="2">Helix-turn-helix domain-containing protein</fullName>
    </submittedName>
</protein>
<evidence type="ECO:0000313" key="2">
    <source>
        <dbReference type="EMBL" id="GHH59832.1"/>
    </source>
</evidence>
<dbReference type="InterPro" id="IPR041657">
    <property type="entry name" value="HTH_17"/>
</dbReference>
<reference evidence="3" key="1">
    <citation type="journal article" date="2019" name="Int. J. Syst. Evol. Microbiol.">
        <title>The Global Catalogue of Microorganisms (GCM) 10K type strain sequencing project: providing services to taxonomists for standard genome sequencing and annotation.</title>
        <authorList>
            <consortium name="The Broad Institute Genomics Platform"/>
            <consortium name="The Broad Institute Genome Sequencing Center for Infectious Disease"/>
            <person name="Wu L."/>
            <person name="Ma J."/>
        </authorList>
    </citation>
    <scope>NUCLEOTIDE SEQUENCE [LARGE SCALE GENOMIC DNA]</scope>
    <source>
        <strain evidence="3">CGMCC 4.7367</strain>
    </source>
</reference>
<dbReference type="SUPFAM" id="SSF46955">
    <property type="entry name" value="Putative DNA-binding domain"/>
    <property type="match status" value="1"/>
</dbReference>
<keyword evidence="3" id="KW-1185">Reference proteome</keyword>
<dbReference type="Pfam" id="PF12728">
    <property type="entry name" value="HTH_17"/>
    <property type="match status" value="1"/>
</dbReference>